<proteinExistence type="predicted"/>
<dbReference type="PATRIC" id="fig|449659.4.peg.2232"/>
<evidence type="ECO:0000313" key="1">
    <source>
        <dbReference type="EMBL" id="KRO01655.1"/>
    </source>
</evidence>
<sequence>MNDSMINIFHGQNLDETFENACSQTLADYQMDDCQINYLNHEYVLVIKTKKVANH</sequence>
<dbReference type="Proteomes" id="UP000051886">
    <property type="component" value="Unassembled WGS sequence"/>
</dbReference>
<evidence type="ECO:0000313" key="2">
    <source>
        <dbReference type="Proteomes" id="UP000051886"/>
    </source>
</evidence>
<comment type="caution">
    <text evidence="1">The sequence shown here is derived from an EMBL/GenBank/DDBJ whole genome shotgun (WGS) entry which is preliminary data.</text>
</comment>
<dbReference type="AlphaFoldDB" id="A0A0R2LJR6"/>
<reference evidence="1 2" key="1">
    <citation type="journal article" date="2015" name="Genome Announc.">
        <title>Expanding the biotechnology potential of lactobacilli through comparative genomics of 213 strains and associated genera.</title>
        <authorList>
            <person name="Sun Z."/>
            <person name="Harris H.M."/>
            <person name="McCann A."/>
            <person name="Guo C."/>
            <person name="Argimon S."/>
            <person name="Zhang W."/>
            <person name="Yang X."/>
            <person name="Jeffery I.B."/>
            <person name="Cooney J.C."/>
            <person name="Kagawa T.F."/>
            <person name="Liu W."/>
            <person name="Song Y."/>
            <person name="Salvetti E."/>
            <person name="Wrobel A."/>
            <person name="Rasinkangas P."/>
            <person name="Parkhill J."/>
            <person name="Rea M.C."/>
            <person name="O'Sullivan O."/>
            <person name="Ritari J."/>
            <person name="Douillard F.P."/>
            <person name="Paul Ross R."/>
            <person name="Yang R."/>
            <person name="Briner A.E."/>
            <person name="Felis G.E."/>
            <person name="de Vos W.M."/>
            <person name="Barrangou R."/>
            <person name="Klaenhammer T.R."/>
            <person name="Caufield P.W."/>
            <person name="Cui Y."/>
            <person name="Zhang H."/>
            <person name="O'Toole P.W."/>
        </authorList>
    </citation>
    <scope>NUCLEOTIDE SEQUENCE [LARGE SCALE GENOMIC DNA]</scope>
    <source>
        <strain evidence="1 2">NBRC 103219</strain>
    </source>
</reference>
<organism evidence="1 2">
    <name type="scientific">Ligilactobacillus pobuzihii</name>
    <dbReference type="NCBI Taxonomy" id="449659"/>
    <lineage>
        <taxon>Bacteria</taxon>
        <taxon>Bacillati</taxon>
        <taxon>Bacillota</taxon>
        <taxon>Bacilli</taxon>
        <taxon>Lactobacillales</taxon>
        <taxon>Lactobacillaceae</taxon>
        <taxon>Ligilactobacillus</taxon>
    </lineage>
</organism>
<keyword evidence="2" id="KW-1185">Reference proteome</keyword>
<name>A0A0R2LJR6_9LACO</name>
<dbReference type="EMBL" id="JQCN01000007">
    <property type="protein sequence ID" value="KRO01655.1"/>
    <property type="molecule type" value="Genomic_DNA"/>
</dbReference>
<protein>
    <submittedName>
        <fullName evidence="1">Uncharacterized protein</fullName>
    </submittedName>
</protein>
<accession>A0A0R2LJR6</accession>
<gene>
    <name evidence="1" type="ORF">IV66_GL002171</name>
</gene>